<sequence>MAAVKVKSSALLIVDALESIIERFRGNHEKRQELEQQLYNRKSGIAGEQKVLDALYSIQLPRGSRVFWDISLPLPGGSFFQVDVILIMPSGILLLESKNIGGRLRFYSKPSELHKVDENGTILLAMDCPFAQLQDQKDNMDWWLANNGFRVKTGGLVVLTANPTIEAISRNSNIIRLRELRSIVRRMAEQPHVLSAELLKTLTTAIQLQQRPYLPFPYAHHVGVEPEHLEWRPLCELCLCPLDKPTSRSWFCPNCRMSHVPPYKKTLLDRFLTTSNQITTAECSRLFKCNERTALRILEPFNLTRIGNGPSSAYQMEYLQLLE</sequence>
<reference evidence="2 3" key="1">
    <citation type="submission" date="2024-06" db="EMBL/GenBank/DDBJ databases">
        <title>Genomic Encyclopedia of Type Strains, Phase IV (KMG-IV): sequencing the most valuable type-strain genomes for metagenomic binning, comparative biology and taxonomic classification.</title>
        <authorList>
            <person name="Goeker M."/>
        </authorList>
    </citation>
    <scope>NUCLEOTIDE SEQUENCE [LARGE SCALE GENOMIC DNA]</scope>
    <source>
        <strain evidence="2 3">DSM 26128</strain>
    </source>
</reference>
<proteinExistence type="predicted"/>
<dbReference type="Proteomes" id="UP001549099">
    <property type="component" value="Unassembled WGS sequence"/>
</dbReference>
<dbReference type="PROSITE" id="PS50965">
    <property type="entry name" value="NERD"/>
    <property type="match status" value="1"/>
</dbReference>
<keyword evidence="3" id="KW-1185">Reference proteome</keyword>
<protein>
    <submittedName>
        <fullName evidence="2">Zn-finger protein</fullName>
    </submittedName>
</protein>
<feature type="domain" description="NERD" evidence="1">
    <location>
        <begin position="43"/>
        <end position="163"/>
    </location>
</feature>
<evidence type="ECO:0000259" key="1">
    <source>
        <dbReference type="PROSITE" id="PS50965"/>
    </source>
</evidence>
<name>A0ABV2GEA2_9BACL</name>
<gene>
    <name evidence="2" type="ORF">ABID49_002540</name>
</gene>
<dbReference type="Pfam" id="PF08378">
    <property type="entry name" value="NERD"/>
    <property type="match status" value="1"/>
</dbReference>
<comment type="caution">
    <text evidence="2">The sequence shown here is derived from an EMBL/GenBank/DDBJ whole genome shotgun (WGS) entry which is preliminary data.</text>
</comment>
<dbReference type="EMBL" id="JBEPLW010000028">
    <property type="protein sequence ID" value="MET3576611.1"/>
    <property type="molecule type" value="Genomic_DNA"/>
</dbReference>
<organism evidence="2 3">
    <name type="scientific">Bhargavaea ullalensis</name>
    <dbReference type="NCBI Taxonomy" id="1265685"/>
    <lineage>
        <taxon>Bacteria</taxon>
        <taxon>Bacillati</taxon>
        <taxon>Bacillota</taxon>
        <taxon>Bacilli</taxon>
        <taxon>Bacillales</taxon>
        <taxon>Caryophanaceae</taxon>
        <taxon>Bhargavaea</taxon>
    </lineage>
</organism>
<evidence type="ECO:0000313" key="2">
    <source>
        <dbReference type="EMBL" id="MET3576611.1"/>
    </source>
</evidence>
<evidence type="ECO:0000313" key="3">
    <source>
        <dbReference type="Proteomes" id="UP001549099"/>
    </source>
</evidence>
<dbReference type="InterPro" id="IPR011528">
    <property type="entry name" value="NERD"/>
</dbReference>
<dbReference type="RefSeq" id="WP_354198805.1">
    <property type="nucleotide sequence ID" value="NZ_JBEPLW010000028.1"/>
</dbReference>
<accession>A0ABV2GEA2</accession>